<dbReference type="GO" id="GO:0043165">
    <property type="term" value="P:Gram-negative-bacterium-type cell outer membrane assembly"/>
    <property type="evidence" value="ECO:0007669"/>
    <property type="project" value="InterPro"/>
</dbReference>
<dbReference type="RefSeq" id="WP_274942158.1">
    <property type="nucleotide sequence ID" value="NZ_JANWOI010000001.1"/>
</dbReference>
<reference evidence="1" key="2">
    <citation type="journal article" date="2023" name="Syst. Appl. Microbiol.">
        <title>Govania unica gen. nov., sp. nov., a rare biosphere bacterium that represents a novel family in the class Alphaproteobacteria.</title>
        <authorList>
            <person name="Vandamme P."/>
            <person name="Peeters C."/>
            <person name="Hettiarachchi A."/>
            <person name="Cnockaert M."/>
            <person name="Carlier A."/>
        </authorList>
    </citation>
    <scope>NUCLEOTIDE SEQUENCE</scope>
    <source>
        <strain evidence="1">LMG 31809</strain>
    </source>
</reference>
<dbReference type="GO" id="GO:0019867">
    <property type="term" value="C:outer membrane"/>
    <property type="evidence" value="ECO:0007669"/>
    <property type="project" value="InterPro"/>
</dbReference>
<organism evidence="1 2">
    <name type="scientific">Govanella unica</name>
    <dbReference type="NCBI Taxonomy" id="2975056"/>
    <lineage>
        <taxon>Bacteria</taxon>
        <taxon>Pseudomonadati</taxon>
        <taxon>Pseudomonadota</taxon>
        <taxon>Alphaproteobacteria</taxon>
        <taxon>Emcibacterales</taxon>
        <taxon>Govanellaceae</taxon>
        <taxon>Govanella</taxon>
    </lineage>
</organism>
<gene>
    <name evidence="1" type="primary">lptE</name>
    <name evidence="1" type="ORF">NYP16_00565</name>
</gene>
<evidence type="ECO:0000313" key="1">
    <source>
        <dbReference type="EMBL" id="MDA5192451.1"/>
    </source>
</evidence>
<proteinExistence type="predicted"/>
<reference evidence="1" key="1">
    <citation type="submission" date="2022-08" db="EMBL/GenBank/DDBJ databases">
        <authorList>
            <person name="Vandamme P."/>
            <person name="Hettiarachchi A."/>
            <person name="Peeters C."/>
            <person name="Cnockaert M."/>
            <person name="Carlier A."/>
        </authorList>
    </citation>
    <scope>NUCLEOTIDE SEQUENCE</scope>
    <source>
        <strain evidence="1">LMG 31809</strain>
    </source>
</reference>
<protein>
    <submittedName>
        <fullName evidence="1">LPS assembly lipoprotein LptE</fullName>
    </submittedName>
</protein>
<dbReference type="Pfam" id="PF04390">
    <property type="entry name" value="LptE"/>
    <property type="match status" value="1"/>
</dbReference>
<dbReference type="Gene3D" id="3.30.160.150">
    <property type="entry name" value="Lipoprotein like domain"/>
    <property type="match status" value="1"/>
</dbReference>
<name>A0A9X3Z5T5_9PROT</name>
<accession>A0A9X3Z5T5</accession>
<dbReference type="EMBL" id="JANWOI010000001">
    <property type="protein sequence ID" value="MDA5192451.1"/>
    <property type="molecule type" value="Genomic_DNA"/>
</dbReference>
<dbReference type="PROSITE" id="PS51257">
    <property type="entry name" value="PROKAR_LIPOPROTEIN"/>
    <property type="match status" value="1"/>
</dbReference>
<dbReference type="Proteomes" id="UP001141619">
    <property type="component" value="Unassembled WGS sequence"/>
</dbReference>
<dbReference type="InterPro" id="IPR007485">
    <property type="entry name" value="LPS_assembly_LptE"/>
</dbReference>
<keyword evidence="2" id="KW-1185">Reference proteome</keyword>
<evidence type="ECO:0000313" key="2">
    <source>
        <dbReference type="Proteomes" id="UP001141619"/>
    </source>
</evidence>
<keyword evidence="1" id="KW-0449">Lipoprotein</keyword>
<comment type="caution">
    <text evidence="1">The sequence shown here is derived from an EMBL/GenBank/DDBJ whole genome shotgun (WGS) entry which is preliminary data.</text>
</comment>
<sequence length="187" mass="20552">MARLIGVFSLAAALAACGFEPMYAPGGLHGASGAAADLAAVELAPLRNDAGRNFRVGQQMSNALSERLYASGVAPARYRLELKLTEHREGFGFRQDESVTRYGLRLSAEYRLIDIASKKTVLSETTQTYNSYDVSQSDFATVMAQRDMEQRLTRDLSDRIVSRLGLFFREPRKDAAEVAPQPSPKSD</sequence>
<dbReference type="AlphaFoldDB" id="A0A9X3Z5T5"/>